<keyword evidence="1" id="KW-0812">Transmembrane</keyword>
<gene>
    <name evidence="2" type="ORF">HNY73_007584</name>
</gene>
<evidence type="ECO:0008006" key="4">
    <source>
        <dbReference type="Google" id="ProtNLM"/>
    </source>
</evidence>
<protein>
    <recommendedName>
        <fullName evidence="4">Gustatory receptor</fullName>
    </recommendedName>
</protein>
<dbReference type="EMBL" id="JABXBU010000012">
    <property type="protein sequence ID" value="KAF8789660.1"/>
    <property type="molecule type" value="Genomic_DNA"/>
</dbReference>
<sequence length="98" mass="11444">MCSMVFTWTIMNFIGMTLAASKMIDICKMWRFLRMDIVKHYMQVKCKHSKTLRLLLLLVKDNNIDVMFTGCGVFNLNRNLLLMMFSTTVSYSVIAITF</sequence>
<reference evidence="2" key="1">
    <citation type="journal article" date="2020" name="bioRxiv">
        <title>Chromosome-level reference genome of the European wasp spider Argiope bruennichi: a resource for studies on range expansion and evolutionary adaptation.</title>
        <authorList>
            <person name="Sheffer M.M."/>
            <person name="Hoppe A."/>
            <person name="Krehenwinkel H."/>
            <person name="Uhl G."/>
            <person name="Kuss A.W."/>
            <person name="Jensen L."/>
            <person name="Jensen C."/>
            <person name="Gillespie R.G."/>
            <person name="Hoff K.J."/>
            <person name="Prost S."/>
        </authorList>
    </citation>
    <scope>NUCLEOTIDE SEQUENCE</scope>
</reference>
<reference evidence="2" key="2">
    <citation type="submission" date="2020-06" db="EMBL/GenBank/DDBJ databases">
        <authorList>
            <person name="Sheffer M."/>
        </authorList>
    </citation>
    <scope>NUCLEOTIDE SEQUENCE</scope>
</reference>
<evidence type="ECO:0000256" key="1">
    <source>
        <dbReference type="SAM" id="Phobius"/>
    </source>
</evidence>
<keyword evidence="3" id="KW-1185">Reference proteome</keyword>
<keyword evidence="1" id="KW-1133">Transmembrane helix</keyword>
<accession>A0A8T0FJV7</accession>
<feature type="transmembrane region" description="Helical" evidence="1">
    <location>
        <begin position="6"/>
        <end position="24"/>
    </location>
</feature>
<comment type="caution">
    <text evidence="2">The sequence shown here is derived from an EMBL/GenBank/DDBJ whole genome shotgun (WGS) entry which is preliminary data.</text>
</comment>
<name>A0A8T0FJV7_ARGBR</name>
<evidence type="ECO:0000313" key="3">
    <source>
        <dbReference type="Proteomes" id="UP000807504"/>
    </source>
</evidence>
<evidence type="ECO:0000313" key="2">
    <source>
        <dbReference type="EMBL" id="KAF8789660.1"/>
    </source>
</evidence>
<proteinExistence type="predicted"/>
<keyword evidence="1" id="KW-0472">Membrane</keyword>
<dbReference type="AlphaFoldDB" id="A0A8T0FJV7"/>
<dbReference type="Proteomes" id="UP000807504">
    <property type="component" value="Unassembled WGS sequence"/>
</dbReference>
<organism evidence="2 3">
    <name type="scientific">Argiope bruennichi</name>
    <name type="common">Wasp spider</name>
    <name type="synonym">Aranea bruennichi</name>
    <dbReference type="NCBI Taxonomy" id="94029"/>
    <lineage>
        <taxon>Eukaryota</taxon>
        <taxon>Metazoa</taxon>
        <taxon>Ecdysozoa</taxon>
        <taxon>Arthropoda</taxon>
        <taxon>Chelicerata</taxon>
        <taxon>Arachnida</taxon>
        <taxon>Araneae</taxon>
        <taxon>Araneomorphae</taxon>
        <taxon>Entelegynae</taxon>
        <taxon>Araneoidea</taxon>
        <taxon>Araneidae</taxon>
        <taxon>Argiope</taxon>
    </lineage>
</organism>